<protein>
    <submittedName>
        <fullName evidence="1">Uncharacterized protein</fullName>
    </submittedName>
</protein>
<reference evidence="1" key="1">
    <citation type="submission" date="2020-11" db="EMBL/GenBank/DDBJ databases">
        <authorList>
            <person name="Tran Van P."/>
        </authorList>
    </citation>
    <scope>NUCLEOTIDE SEQUENCE</scope>
</reference>
<organism evidence="1">
    <name type="scientific">Timema shepardi</name>
    <name type="common">Walking stick</name>
    <dbReference type="NCBI Taxonomy" id="629360"/>
    <lineage>
        <taxon>Eukaryota</taxon>
        <taxon>Metazoa</taxon>
        <taxon>Ecdysozoa</taxon>
        <taxon>Arthropoda</taxon>
        <taxon>Hexapoda</taxon>
        <taxon>Insecta</taxon>
        <taxon>Pterygota</taxon>
        <taxon>Neoptera</taxon>
        <taxon>Polyneoptera</taxon>
        <taxon>Phasmatodea</taxon>
        <taxon>Timematodea</taxon>
        <taxon>Timematoidea</taxon>
        <taxon>Timematidae</taxon>
        <taxon>Timema</taxon>
    </lineage>
</organism>
<dbReference type="AlphaFoldDB" id="A0A7R9AQ30"/>
<dbReference type="EMBL" id="OC000837">
    <property type="protein sequence ID" value="CAD7258463.1"/>
    <property type="molecule type" value="Genomic_DNA"/>
</dbReference>
<gene>
    <name evidence="1" type="ORF">TSIB3V08_LOCUS2698</name>
</gene>
<accession>A0A7R9AQ30</accession>
<proteinExistence type="predicted"/>
<sequence length="543" mass="59519">MERIGRVGLEEVNLNLRGGRVENHLGNPPPVHPTEIRISVSPSSAVELNTTSALANYATKAGSIPGASKMYLGIGGLGTGSNSAPRGQMRSYLSRGVVAMVYKTEITIRRARSADSQHPISSHVGTMIGNGVGYSIKGSRARWGKGGIRHAPTWLWRCSGKMRRGILNSHGIMSERLRKGRQVGRTEIWVGVDKLSPWCVELIADGMRPSHPLPPEHTTPLPLTTLFLDKTLGGVGGVTYLHAATHGNMQRRLHLTCRDGVWSQTASEITFRTIAMCVCKHVQYTARSPPQVRPKSSRAVRRRAPTIDALSSLKEREREFLSPTRRPEFANQFGGTIVCCKGRLGLERGSWAGPYDVMPADKWNVVMYAVHVSRSSLLDVEDDVTDSTRAGSDVLIVLVSRFNKTKILHKGTAASQMMPLLLDQSVLHSSAIKPSVLSQIRNDLFLRPYSSHLGQSRQIRHKPVQTDVAACFVTRNTNKYLRAPLPSEMSLLFPPSLPPSLPKGKIISISSFNPGCDIVPHGEVLALPMGDQKVVRDSLQLQT</sequence>
<name>A0A7R9AQ30_TIMSH</name>
<evidence type="ECO:0000313" key="1">
    <source>
        <dbReference type="EMBL" id="CAD7258463.1"/>
    </source>
</evidence>